<proteinExistence type="predicted"/>
<protein>
    <submittedName>
        <fullName evidence="1">Uncharacterized protein</fullName>
    </submittedName>
</protein>
<dbReference type="Proteomes" id="UP000524246">
    <property type="component" value="Unassembled WGS sequence"/>
</dbReference>
<name>A0A7X9IJ91_9DELT</name>
<reference evidence="1 2" key="1">
    <citation type="journal article" date="2020" name="Biotechnol. Biofuels">
        <title>New insights from the biogas microbiome by comprehensive genome-resolved metagenomics of nearly 1600 species originating from multiple anaerobic digesters.</title>
        <authorList>
            <person name="Campanaro S."/>
            <person name="Treu L."/>
            <person name="Rodriguez-R L.M."/>
            <person name="Kovalovszki A."/>
            <person name="Ziels R.M."/>
            <person name="Maus I."/>
            <person name="Zhu X."/>
            <person name="Kougias P.G."/>
            <person name="Basile A."/>
            <person name="Luo G."/>
            <person name="Schluter A."/>
            <person name="Konstantinidis K.T."/>
            <person name="Angelidaki I."/>
        </authorList>
    </citation>
    <scope>NUCLEOTIDE SEQUENCE [LARGE SCALE GENOMIC DNA]</scope>
    <source>
        <strain evidence="1">AS27yjCOA_65</strain>
    </source>
</reference>
<organism evidence="1 2">
    <name type="scientific">SAR324 cluster bacterium</name>
    <dbReference type="NCBI Taxonomy" id="2024889"/>
    <lineage>
        <taxon>Bacteria</taxon>
        <taxon>Deltaproteobacteria</taxon>
        <taxon>SAR324 cluster</taxon>
    </lineage>
</organism>
<sequence>MPDREGHIDKDKYYVEHYCEDTATVSIEISDKDISRFEMQKPFFHEDNKIMQSLSNLQNFGVDYMDFGLHADWIAAEVPYCQLRSMKISFDELFKNIAKELLVIRRILTHKAHETG</sequence>
<dbReference type="EMBL" id="JAAZON010000295">
    <property type="protein sequence ID" value="NMC62848.1"/>
    <property type="molecule type" value="Genomic_DNA"/>
</dbReference>
<gene>
    <name evidence="1" type="ORF">GYA55_06725</name>
</gene>
<dbReference type="AlphaFoldDB" id="A0A7X9IJ91"/>
<accession>A0A7X9IJ91</accession>
<evidence type="ECO:0000313" key="2">
    <source>
        <dbReference type="Proteomes" id="UP000524246"/>
    </source>
</evidence>
<feature type="non-terminal residue" evidence="1">
    <location>
        <position position="116"/>
    </location>
</feature>
<evidence type="ECO:0000313" key="1">
    <source>
        <dbReference type="EMBL" id="NMC62848.1"/>
    </source>
</evidence>
<comment type="caution">
    <text evidence="1">The sequence shown here is derived from an EMBL/GenBank/DDBJ whole genome shotgun (WGS) entry which is preliminary data.</text>
</comment>